<dbReference type="RefSeq" id="WP_248008323.1">
    <property type="nucleotide sequence ID" value="NZ_JAJHVV010000004.1"/>
</dbReference>
<feature type="domain" description="N-acetyltransferase" evidence="1">
    <location>
        <begin position="43"/>
        <end position="119"/>
    </location>
</feature>
<evidence type="ECO:0000313" key="3">
    <source>
        <dbReference type="Proteomes" id="UP001139559"/>
    </source>
</evidence>
<organism evidence="2 3">
    <name type="scientific">Vibrio amylolyticus</name>
    <dbReference type="NCBI Taxonomy" id="2847292"/>
    <lineage>
        <taxon>Bacteria</taxon>
        <taxon>Pseudomonadati</taxon>
        <taxon>Pseudomonadota</taxon>
        <taxon>Gammaproteobacteria</taxon>
        <taxon>Vibrionales</taxon>
        <taxon>Vibrionaceae</taxon>
        <taxon>Vibrio</taxon>
    </lineage>
</organism>
<dbReference type="SUPFAM" id="SSF55729">
    <property type="entry name" value="Acyl-CoA N-acyltransferases (Nat)"/>
    <property type="match status" value="1"/>
</dbReference>
<protein>
    <submittedName>
        <fullName evidence="2">GNAT family N-acetyltransferase</fullName>
    </submittedName>
</protein>
<dbReference type="AlphaFoldDB" id="A0A9X1XJH1"/>
<dbReference type="GO" id="GO:0016747">
    <property type="term" value="F:acyltransferase activity, transferring groups other than amino-acyl groups"/>
    <property type="evidence" value="ECO:0007669"/>
    <property type="project" value="InterPro"/>
</dbReference>
<dbReference type="InterPro" id="IPR000182">
    <property type="entry name" value="GNAT_dom"/>
</dbReference>
<evidence type="ECO:0000313" key="2">
    <source>
        <dbReference type="EMBL" id="MCK6263235.1"/>
    </source>
</evidence>
<evidence type="ECO:0000259" key="1">
    <source>
        <dbReference type="Pfam" id="PF13508"/>
    </source>
</evidence>
<dbReference type="CDD" id="cd04301">
    <property type="entry name" value="NAT_SF"/>
    <property type="match status" value="1"/>
</dbReference>
<dbReference type="Pfam" id="PF13508">
    <property type="entry name" value="Acetyltransf_7"/>
    <property type="match status" value="1"/>
</dbReference>
<name>A0A9X1XJH1_9VIBR</name>
<accession>A0A9X1XJH1</accession>
<comment type="caution">
    <text evidence="2">The sequence shown here is derived from an EMBL/GenBank/DDBJ whole genome shotgun (WGS) entry which is preliminary data.</text>
</comment>
<gene>
    <name evidence="2" type="ORF">KP803_08090</name>
</gene>
<keyword evidence="3" id="KW-1185">Reference proteome</keyword>
<proteinExistence type="predicted"/>
<dbReference type="Proteomes" id="UP001139559">
    <property type="component" value="Unassembled WGS sequence"/>
</dbReference>
<sequence length="153" mass="17589">MSEQSASDKIEPELTIAVLPPIKVPLVNKLYKDHYPSGKAKKDEHIITASTKGGIVAMVRFRTIEQYRLLTGMLVIPEHRGKNIGHALLHYCHSHELTHNDFCFAYQHLESFYIQHQFKTVDVDTLPNSLKNLFQRYVNSGRSLIPMQFQVDN</sequence>
<dbReference type="EMBL" id="JAJHVV010000004">
    <property type="protein sequence ID" value="MCK6263235.1"/>
    <property type="molecule type" value="Genomic_DNA"/>
</dbReference>
<dbReference type="Gene3D" id="3.40.630.30">
    <property type="match status" value="1"/>
</dbReference>
<dbReference type="InterPro" id="IPR016181">
    <property type="entry name" value="Acyl_CoA_acyltransferase"/>
</dbReference>
<reference evidence="2" key="1">
    <citation type="submission" date="2021-11" db="EMBL/GenBank/DDBJ databases">
        <title>Vibrio ZSDE26 sp. nov. and Vibrio ZSDZ34 sp. nov., isolated from coastal seawater in Qingdao.</title>
        <authorList>
            <person name="Zhang P."/>
        </authorList>
    </citation>
    <scope>NUCLEOTIDE SEQUENCE</scope>
    <source>
        <strain evidence="2">ZSDE26</strain>
    </source>
</reference>